<dbReference type="AlphaFoldDB" id="A0A6M3JI76"/>
<organism evidence="1">
    <name type="scientific">viral metagenome</name>
    <dbReference type="NCBI Taxonomy" id="1070528"/>
    <lineage>
        <taxon>unclassified sequences</taxon>
        <taxon>metagenomes</taxon>
        <taxon>organismal metagenomes</taxon>
    </lineage>
</organism>
<evidence type="ECO:0000313" key="1">
    <source>
        <dbReference type="EMBL" id="QJA68855.1"/>
    </source>
</evidence>
<dbReference type="EMBL" id="MT141655">
    <property type="protein sequence ID" value="QJA68855.1"/>
    <property type="molecule type" value="Genomic_DNA"/>
</dbReference>
<accession>A0A6M3JI76</accession>
<gene>
    <name evidence="1" type="ORF">MM415A05590_0007</name>
</gene>
<sequence length="55" mass="6349">MAWTKYDCCVCMARVIKRVYVDAHEARYEPIGKCDGSCKTGKQTTWERVDNESDT</sequence>
<name>A0A6M3JI76_9ZZZZ</name>
<reference evidence="1" key="1">
    <citation type="submission" date="2020-03" db="EMBL/GenBank/DDBJ databases">
        <title>The deep terrestrial virosphere.</title>
        <authorList>
            <person name="Holmfeldt K."/>
            <person name="Nilsson E."/>
            <person name="Simone D."/>
            <person name="Lopez-Fernandez M."/>
            <person name="Wu X."/>
            <person name="de Brujin I."/>
            <person name="Lundin D."/>
            <person name="Andersson A."/>
            <person name="Bertilsson S."/>
            <person name="Dopson M."/>
        </authorList>
    </citation>
    <scope>NUCLEOTIDE SEQUENCE</scope>
    <source>
        <strain evidence="1">MM415A05590</strain>
    </source>
</reference>
<protein>
    <submittedName>
        <fullName evidence="1">Uncharacterized protein</fullName>
    </submittedName>
</protein>
<proteinExistence type="predicted"/>